<evidence type="ECO:0000256" key="9">
    <source>
        <dbReference type="ARBA" id="ARBA00023242"/>
    </source>
</evidence>
<keyword evidence="8" id="KW-0653">Protein transport</keyword>
<sequence length="256" mass="29178">MEGGENILDTIFEEEPYEDVDMLDAESFEEGEIGDDKQCNESTENNTKELNQEMLSGNPRPKSKKKKKKKNKRKNKPRPVSNITDINRFVLDTCRRLKEKKTYLIWNAVTCLGITAFSDLVKEVDAIEACGGQMTADGKRPRNGGGILWNILKTREPRAYKEIMKKGRELERQLRKPNSRQRPAQSKDILSSESIMHAPSDQVDDQASDGSEYTAHLQDECEPSYDHGRRVSALNRIRVPVTYDDLLGEQVKDEST</sequence>
<keyword evidence="7" id="KW-0694">RNA-binding</keyword>
<evidence type="ECO:0000256" key="8">
    <source>
        <dbReference type="ARBA" id="ARBA00022927"/>
    </source>
</evidence>
<gene>
    <name evidence="13" type="ORF">AQUCO_01300905v1</name>
</gene>
<evidence type="ECO:0000256" key="1">
    <source>
        <dbReference type="ARBA" id="ARBA00004123"/>
    </source>
</evidence>
<feature type="region of interest" description="Disordered" evidence="11">
    <location>
        <begin position="172"/>
        <end position="227"/>
    </location>
</feature>
<evidence type="ECO:0000313" key="14">
    <source>
        <dbReference type="Proteomes" id="UP000230069"/>
    </source>
</evidence>
<dbReference type="InterPro" id="IPR019385">
    <property type="entry name" value="PHAX_RNA-binding_domain"/>
</dbReference>
<evidence type="ECO:0000313" key="13">
    <source>
        <dbReference type="EMBL" id="PIA50489.1"/>
    </source>
</evidence>
<organism evidence="13 14">
    <name type="scientific">Aquilegia coerulea</name>
    <name type="common">Rocky mountain columbine</name>
    <dbReference type="NCBI Taxonomy" id="218851"/>
    <lineage>
        <taxon>Eukaryota</taxon>
        <taxon>Viridiplantae</taxon>
        <taxon>Streptophyta</taxon>
        <taxon>Embryophyta</taxon>
        <taxon>Tracheophyta</taxon>
        <taxon>Spermatophyta</taxon>
        <taxon>Magnoliopsida</taxon>
        <taxon>Ranunculales</taxon>
        <taxon>Ranunculaceae</taxon>
        <taxon>Thalictroideae</taxon>
        <taxon>Aquilegia</taxon>
    </lineage>
</organism>
<dbReference type="GO" id="GO:0015031">
    <property type="term" value="P:protein transport"/>
    <property type="evidence" value="ECO:0007669"/>
    <property type="project" value="UniProtKB-KW"/>
</dbReference>
<keyword evidence="9" id="KW-0539">Nucleus</keyword>
<dbReference type="PANTHER" id="PTHR13135:SF0">
    <property type="entry name" value="PHOSPHORYLATED ADAPTER RNA EXPORT PROTEIN"/>
    <property type="match status" value="1"/>
</dbReference>
<evidence type="ECO:0000256" key="6">
    <source>
        <dbReference type="ARBA" id="ARBA00022490"/>
    </source>
</evidence>
<feature type="domain" description="Phosphorylated adapter RNA export protein RNA-binding" evidence="12">
    <location>
        <begin position="90"/>
        <end position="169"/>
    </location>
</feature>
<dbReference type="OrthoDB" id="20573at2759"/>
<feature type="compositionally biased region" description="Polar residues" evidence="11">
    <location>
        <begin position="180"/>
        <end position="194"/>
    </location>
</feature>
<proteinExistence type="inferred from homology"/>
<evidence type="ECO:0000256" key="7">
    <source>
        <dbReference type="ARBA" id="ARBA00022884"/>
    </source>
</evidence>
<evidence type="ECO:0000256" key="10">
    <source>
        <dbReference type="ARBA" id="ARBA00030834"/>
    </source>
</evidence>
<dbReference type="PANTHER" id="PTHR13135">
    <property type="entry name" value="CYTOSOLIC RESINIFERATOXIN BINDING PROTEIN RBP-26"/>
    <property type="match status" value="1"/>
</dbReference>
<evidence type="ECO:0000256" key="11">
    <source>
        <dbReference type="SAM" id="MobiDB-lite"/>
    </source>
</evidence>
<dbReference type="Pfam" id="PF10258">
    <property type="entry name" value="PHAX_RNA-bd"/>
    <property type="match status" value="1"/>
</dbReference>
<dbReference type="AlphaFoldDB" id="A0A2G5E406"/>
<evidence type="ECO:0000259" key="12">
    <source>
        <dbReference type="Pfam" id="PF10258"/>
    </source>
</evidence>
<evidence type="ECO:0000256" key="5">
    <source>
        <dbReference type="ARBA" id="ARBA00022448"/>
    </source>
</evidence>
<dbReference type="GO" id="GO:0005634">
    <property type="term" value="C:nucleus"/>
    <property type="evidence" value="ECO:0007669"/>
    <property type="project" value="UniProtKB-SubCell"/>
</dbReference>
<dbReference type="InParanoid" id="A0A2G5E406"/>
<evidence type="ECO:0000256" key="3">
    <source>
        <dbReference type="ARBA" id="ARBA00006094"/>
    </source>
</evidence>
<dbReference type="InterPro" id="IPR038092">
    <property type="entry name" value="PHAX_RNA-binding_sf"/>
</dbReference>
<keyword evidence="14" id="KW-1185">Reference proteome</keyword>
<feature type="region of interest" description="Disordered" evidence="11">
    <location>
        <begin position="26"/>
        <end position="82"/>
    </location>
</feature>
<comment type="subcellular location">
    <subcellularLocation>
        <location evidence="2">Cytoplasm</location>
    </subcellularLocation>
    <subcellularLocation>
        <location evidence="1">Nucleus</location>
    </subcellularLocation>
</comment>
<dbReference type="FunCoup" id="A0A2G5E406">
    <property type="interactions" value="1151"/>
</dbReference>
<keyword evidence="5" id="KW-0813">Transport</keyword>
<evidence type="ECO:0000256" key="2">
    <source>
        <dbReference type="ARBA" id="ARBA00004496"/>
    </source>
</evidence>
<dbReference type="Proteomes" id="UP000230069">
    <property type="component" value="Unassembled WGS sequence"/>
</dbReference>
<dbReference type="EMBL" id="KZ305030">
    <property type="protein sequence ID" value="PIA50489.1"/>
    <property type="molecule type" value="Genomic_DNA"/>
</dbReference>
<dbReference type="GO" id="GO:0006408">
    <property type="term" value="P:snRNA export from nucleus"/>
    <property type="evidence" value="ECO:0007669"/>
    <property type="project" value="InterPro"/>
</dbReference>
<protein>
    <recommendedName>
        <fullName evidence="4">Phosphorylated adapter RNA export protein</fullName>
    </recommendedName>
    <alternativeName>
        <fullName evidence="10">RNA U small nuclear RNA export adapter protein</fullName>
    </alternativeName>
</protein>
<keyword evidence="6" id="KW-0963">Cytoplasm</keyword>
<dbReference type="InterPro" id="IPR039047">
    <property type="entry name" value="PHAX"/>
</dbReference>
<name>A0A2G5E406_AQUCA</name>
<dbReference type="Gene3D" id="1.10.10.1440">
    <property type="entry name" value="PHAX RNA-binding domain"/>
    <property type="match status" value="1"/>
</dbReference>
<feature type="compositionally biased region" description="Basic residues" evidence="11">
    <location>
        <begin position="61"/>
        <end position="77"/>
    </location>
</feature>
<dbReference type="GO" id="GO:0005737">
    <property type="term" value="C:cytoplasm"/>
    <property type="evidence" value="ECO:0007669"/>
    <property type="project" value="UniProtKB-SubCell"/>
</dbReference>
<dbReference type="GO" id="GO:0003723">
    <property type="term" value="F:RNA binding"/>
    <property type="evidence" value="ECO:0007669"/>
    <property type="project" value="UniProtKB-KW"/>
</dbReference>
<evidence type="ECO:0000256" key="4">
    <source>
        <dbReference type="ARBA" id="ARBA00016856"/>
    </source>
</evidence>
<dbReference type="STRING" id="218851.A0A2G5E406"/>
<accession>A0A2G5E406</accession>
<comment type="similarity">
    <text evidence="3">Belongs to the PHAX family.</text>
</comment>
<reference evidence="13 14" key="1">
    <citation type="submission" date="2017-09" db="EMBL/GenBank/DDBJ databases">
        <title>WGS assembly of Aquilegia coerulea Goldsmith.</title>
        <authorList>
            <person name="Hodges S."/>
            <person name="Kramer E."/>
            <person name="Nordborg M."/>
            <person name="Tomkins J."/>
            <person name="Borevitz J."/>
            <person name="Derieg N."/>
            <person name="Yan J."/>
            <person name="Mihaltcheva S."/>
            <person name="Hayes R.D."/>
            <person name="Rokhsar D."/>
        </authorList>
    </citation>
    <scope>NUCLEOTIDE SEQUENCE [LARGE SCALE GENOMIC DNA]</scope>
    <source>
        <strain evidence="14">cv. Goldsmith</strain>
    </source>
</reference>